<dbReference type="EMBL" id="CP042467">
    <property type="protein sequence ID" value="QED28323.1"/>
    <property type="molecule type" value="Genomic_DNA"/>
</dbReference>
<gene>
    <name evidence="2" type="ORF">FRD01_14000</name>
</gene>
<evidence type="ECO:0000313" key="3">
    <source>
        <dbReference type="Proteomes" id="UP000321595"/>
    </source>
</evidence>
<keyword evidence="3" id="KW-1185">Reference proteome</keyword>
<sequence length="421" mass="46213">MLANIPNFLRTIIPTCLLLVPSLGHAQFNEPDFGNHPNPAEVRKVVEARRGKIQGCFKEHSQSMPERLDVQFTIWKDGGVNWASIDDSGIKDPSVTRCVRDVILLTKFAPPNVEIAKISYPFFFGDSKPPVSQGVVYNVIAGGTNDVQKCYENALTSNPGLAGKVRVEFVIATDGTVHSQKVVDTALNNAQAEDCILGVFSKLKFPRPKGGEVIVTFPFVFSVSDPSDVFKVIEKNSSALDLCFKTAQVDPAAFPGLRVRFEISEGGKPGPLSVSGQEPSDARLSQCVLDAIARMKFKSASHKVTMNFPVNFATVMKAQKDKSLDDGASLKPDVTREVVRQNREDIRGCHQKELARNPELEERVATTFVVWHDGTVVFAAVTGSTLDNSTVEQCIVDELLTWTFPKPKGMAIINYPFELSK</sequence>
<proteinExistence type="predicted"/>
<name>A0A5B8XW45_9DELT</name>
<evidence type="ECO:0000256" key="1">
    <source>
        <dbReference type="SAM" id="SignalP"/>
    </source>
</evidence>
<dbReference type="SUPFAM" id="SSF74653">
    <property type="entry name" value="TolA/TonB C-terminal domain"/>
    <property type="match status" value="1"/>
</dbReference>
<accession>A0A5B8XW45</accession>
<dbReference type="Proteomes" id="UP000321595">
    <property type="component" value="Chromosome"/>
</dbReference>
<organism evidence="2 3">
    <name type="scientific">Microvenator marinus</name>
    <dbReference type="NCBI Taxonomy" id="2600177"/>
    <lineage>
        <taxon>Bacteria</taxon>
        <taxon>Deltaproteobacteria</taxon>
        <taxon>Bradymonadales</taxon>
        <taxon>Microvenatoraceae</taxon>
        <taxon>Microvenator</taxon>
    </lineage>
</organism>
<reference evidence="2 3" key="1">
    <citation type="submission" date="2019-08" db="EMBL/GenBank/DDBJ databases">
        <authorList>
            <person name="Liang Q."/>
        </authorList>
    </citation>
    <scope>NUCLEOTIDE SEQUENCE [LARGE SCALE GENOMIC DNA]</scope>
    <source>
        <strain evidence="2 3">V1718</strain>
    </source>
</reference>
<keyword evidence="1" id="KW-0732">Signal</keyword>
<evidence type="ECO:0000313" key="2">
    <source>
        <dbReference type="EMBL" id="QED28323.1"/>
    </source>
</evidence>
<dbReference type="RefSeq" id="WP_146960645.1">
    <property type="nucleotide sequence ID" value="NZ_CP042467.1"/>
</dbReference>
<dbReference type="KEGG" id="bbae:FRD01_14000"/>
<feature type="chain" id="PRO_5022901313" evidence="1">
    <location>
        <begin position="27"/>
        <end position="421"/>
    </location>
</feature>
<dbReference type="InterPro" id="IPR049806">
    <property type="entry name" value="MasK-like_C"/>
</dbReference>
<feature type="signal peptide" evidence="1">
    <location>
        <begin position="1"/>
        <end position="26"/>
    </location>
</feature>
<dbReference type="AlphaFoldDB" id="A0A5B8XW45"/>
<protein>
    <submittedName>
        <fullName evidence="2">AgmX/PglI C-terminal domain-containing protein</fullName>
    </submittedName>
</protein>
<dbReference type="NCBIfam" id="NF033768">
    <property type="entry name" value="myxo_SS_tail"/>
    <property type="match status" value="3"/>
</dbReference>
<dbReference type="OrthoDB" id="5377858at2"/>